<evidence type="ECO:0000313" key="3">
    <source>
        <dbReference type="Proteomes" id="UP000078389"/>
    </source>
</evidence>
<dbReference type="STRING" id="1770058.A3840_04270"/>
<dbReference type="AlphaFoldDB" id="A0A178I1P9"/>
<reference evidence="2 3" key="1">
    <citation type="submission" date="2016-03" db="EMBL/GenBank/DDBJ databases">
        <title>Genome sequencing of Devosia sp. S37.</title>
        <authorList>
            <person name="Mohd Nor M."/>
        </authorList>
    </citation>
    <scope>NUCLEOTIDE SEQUENCE [LARGE SCALE GENOMIC DNA]</scope>
    <source>
        <strain evidence="2 3">S37</strain>
    </source>
</reference>
<protein>
    <recommendedName>
        <fullName evidence="1">PilZ domain-containing protein</fullName>
    </recommendedName>
</protein>
<feature type="domain" description="PilZ" evidence="1">
    <location>
        <begin position="127"/>
        <end position="205"/>
    </location>
</feature>
<accession>A0A178I1P9</accession>
<keyword evidence="3" id="KW-1185">Reference proteome</keyword>
<organism evidence="2 3">
    <name type="scientific">Devosia elaeis</name>
    <dbReference type="NCBI Taxonomy" id="1770058"/>
    <lineage>
        <taxon>Bacteria</taxon>
        <taxon>Pseudomonadati</taxon>
        <taxon>Pseudomonadota</taxon>
        <taxon>Alphaproteobacteria</taxon>
        <taxon>Hyphomicrobiales</taxon>
        <taxon>Devosiaceae</taxon>
        <taxon>Devosia</taxon>
    </lineage>
</organism>
<evidence type="ECO:0000259" key="1">
    <source>
        <dbReference type="Pfam" id="PF07238"/>
    </source>
</evidence>
<proteinExistence type="predicted"/>
<dbReference type="RefSeq" id="WP_067452395.1">
    <property type="nucleotide sequence ID" value="NZ_LVVY01000065.1"/>
</dbReference>
<comment type="caution">
    <text evidence="2">The sequence shown here is derived from an EMBL/GenBank/DDBJ whole genome shotgun (WGS) entry which is preliminary data.</text>
</comment>
<dbReference type="GO" id="GO:0035438">
    <property type="term" value="F:cyclic-di-GMP binding"/>
    <property type="evidence" value="ECO:0007669"/>
    <property type="project" value="InterPro"/>
</dbReference>
<evidence type="ECO:0000313" key="2">
    <source>
        <dbReference type="EMBL" id="OAM79041.1"/>
    </source>
</evidence>
<sequence>MSLYAATVDDGQKSNYQWHDVRFIGALPGRYALPDRRATPQEKLPVYACRLCSISTRMLVAMGPVVGREGETVSCHFDEFGLLHGRITRRLASGFVSNIMLSDGDRGKLGARIEWHKKHVNAQVFDKRVHKRFIPRDPRSVLTLGDGSTIPCFVIDMSQSGAAISAHFWPDIGTPMALGRLVGRVVRYLEVGFALQFIEIQDPDRLEKLLQPPSE</sequence>
<dbReference type="Pfam" id="PF07238">
    <property type="entry name" value="PilZ"/>
    <property type="match status" value="1"/>
</dbReference>
<dbReference type="EMBL" id="LVVY01000065">
    <property type="protein sequence ID" value="OAM79041.1"/>
    <property type="molecule type" value="Genomic_DNA"/>
</dbReference>
<dbReference type="OrthoDB" id="7991169at2"/>
<dbReference type="SUPFAM" id="SSF141371">
    <property type="entry name" value="PilZ domain-like"/>
    <property type="match status" value="1"/>
</dbReference>
<name>A0A178I1P9_9HYPH</name>
<gene>
    <name evidence="2" type="ORF">A3840_04270</name>
</gene>
<dbReference type="InterPro" id="IPR009875">
    <property type="entry name" value="PilZ_domain"/>
</dbReference>
<dbReference type="Proteomes" id="UP000078389">
    <property type="component" value="Unassembled WGS sequence"/>
</dbReference>